<dbReference type="CDD" id="cd06173">
    <property type="entry name" value="MFS_MefA_like"/>
    <property type="match status" value="1"/>
</dbReference>
<reference evidence="9" key="1">
    <citation type="submission" date="2021-11" db="EMBL/GenBank/DDBJ databases">
        <authorList>
            <person name="Qingchun L."/>
            <person name="Dong Z."/>
            <person name="Zongwei Q."/>
            <person name="Jia Z."/>
            <person name="Duotao L."/>
        </authorList>
    </citation>
    <scope>NUCLEOTIDE SEQUENCE</scope>
    <source>
        <strain evidence="9">WLY-B-L2</strain>
    </source>
</reference>
<evidence type="ECO:0000256" key="5">
    <source>
        <dbReference type="ARBA" id="ARBA00022989"/>
    </source>
</evidence>
<keyword evidence="3" id="KW-1003">Cell membrane</keyword>
<feature type="transmembrane region" description="Helical" evidence="7">
    <location>
        <begin position="21"/>
        <end position="45"/>
    </location>
</feature>
<sequence>MSTGTKFKDTFISLNHRDFRYFLSGQFLSLMGTMIQNTALSWYVYKITNSPFLLGLIGVFQYAPVLLITLLSGVIVERHPKKRILLVTQISYMLQAFALSFFVYMGESKYWILALLAAINGIITSFDMPTRQSFFIELVGKRDLPNAISLNSTVFNMSRIIGPAASGIIMDDLGVFQCFLMNAVSFIPVIYGIVKIKHMGNPVIRNTESNLLKDLKDGILYTVHKRILISTMFMMAIVCTFAFNSNVIVPVFAKEVMEGGARTYSLLMSLIGLGSLLGAMFMAGQGRRIRARYYLIINSFIIAILQIVTLFTKNFISVSMIFVLIGFFNLTFLNKANTIIQFNTEDAYRGRVMSIYSLLNIGSTPLGSAFAGVVMEKFGGKFGFFSCGSIIFIVAVIIMIFIEFRKKSAKPFSDT</sequence>
<feature type="transmembrane region" description="Helical" evidence="7">
    <location>
        <begin position="51"/>
        <end position="72"/>
    </location>
</feature>
<dbReference type="PROSITE" id="PS50850">
    <property type="entry name" value="MFS"/>
    <property type="match status" value="1"/>
</dbReference>
<keyword evidence="6 7" id="KW-0472">Membrane</keyword>
<comment type="subcellular location">
    <subcellularLocation>
        <location evidence="1">Cell membrane</location>
        <topology evidence="1">Multi-pass membrane protein</topology>
    </subcellularLocation>
</comment>
<keyword evidence="10" id="KW-1185">Reference proteome</keyword>
<name>A0ABS8N1G1_9CLOT</name>
<evidence type="ECO:0000256" key="6">
    <source>
        <dbReference type="ARBA" id="ARBA00023136"/>
    </source>
</evidence>
<feature type="transmembrane region" description="Helical" evidence="7">
    <location>
        <begin position="381"/>
        <end position="402"/>
    </location>
</feature>
<feature type="transmembrane region" description="Helical" evidence="7">
    <location>
        <begin position="264"/>
        <end position="284"/>
    </location>
</feature>
<evidence type="ECO:0000313" key="10">
    <source>
        <dbReference type="Proteomes" id="UP001165422"/>
    </source>
</evidence>
<feature type="domain" description="Major facilitator superfamily (MFS) profile" evidence="8">
    <location>
        <begin position="18"/>
        <end position="406"/>
    </location>
</feature>
<dbReference type="InterPro" id="IPR020846">
    <property type="entry name" value="MFS_dom"/>
</dbReference>
<dbReference type="Gene3D" id="1.20.1250.20">
    <property type="entry name" value="MFS general substrate transporter like domains"/>
    <property type="match status" value="1"/>
</dbReference>
<dbReference type="InterPro" id="IPR010290">
    <property type="entry name" value="TM_effector"/>
</dbReference>
<keyword evidence="2" id="KW-0813">Transport</keyword>
<feature type="transmembrane region" description="Helical" evidence="7">
    <location>
        <begin position="227"/>
        <end position="252"/>
    </location>
</feature>
<protein>
    <submittedName>
        <fullName evidence="9">MFS transporter</fullName>
    </submittedName>
</protein>
<feature type="transmembrane region" description="Helical" evidence="7">
    <location>
        <begin position="291"/>
        <end position="309"/>
    </location>
</feature>
<evidence type="ECO:0000256" key="1">
    <source>
        <dbReference type="ARBA" id="ARBA00004651"/>
    </source>
</evidence>
<dbReference type="EMBL" id="JAJJPB010000001">
    <property type="protein sequence ID" value="MCC9293633.1"/>
    <property type="molecule type" value="Genomic_DNA"/>
</dbReference>
<dbReference type="PANTHER" id="PTHR23513">
    <property type="entry name" value="INTEGRAL MEMBRANE EFFLUX PROTEIN-RELATED"/>
    <property type="match status" value="1"/>
</dbReference>
<evidence type="ECO:0000256" key="4">
    <source>
        <dbReference type="ARBA" id="ARBA00022692"/>
    </source>
</evidence>
<evidence type="ECO:0000256" key="2">
    <source>
        <dbReference type="ARBA" id="ARBA00022448"/>
    </source>
</evidence>
<feature type="transmembrane region" description="Helical" evidence="7">
    <location>
        <begin position="315"/>
        <end position="334"/>
    </location>
</feature>
<evidence type="ECO:0000256" key="7">
    <source>
        <dbReference type="SAM" id="Phobius"/>
    </source>
</evidence>
<feature type="transmembrane region" description="Helical" evidence="7">
    <location>
        <begin position="84"/>
        <end position="104"/>
    </location>
</feature>
<evidence type="ECO:0000313" key="9">
    <source>
        <dbReference type="EMBL" id="MCC9293633.1"/>
    </source>
</evidence>
<proteinExistence type="predicted"/>
<dbReference type="InterPro" id="IPR036259">
    <property type="entry name" value="MFS_trans_sf"/>
</dbReference>
<comment type="caution">
    <text evidence="9">The sequence shown here is derived from an EMBL/GenBank/DDBJ whole genome shotgun (WGS) entry which is preliminary data.</text>
</comment>
<dbReference type="PANTHER" id="PTHR23513:SF11">
    <property type="entry name" value="STAPHYLOFERRIN A TRANSPORTER"/>
    <property type="match status" value="1"/>
</dbReference>
<dbReference type="Pfam" id="PF05977">
    <property type="entry name" value="MFS_3"/>
    <property type="match status" value="1"/>
</dbReference>
<evidence type="ECO:0000256" key="3">
    <source>
        <dbReference type="ARBA" id="ARBA00022475"/>
    </source>
</evidence>
<dbReference type="SUPFAM" id="SSF103473">
    <property type="entry name" value="MFS general substrate transporter"/>
    <property type="match status" value="1"/>
</dbReference>
<keyword evidence="4 7" id="KW-0812">Transmembrane</keyword>
<feature type="transmembrane region" description="Helical" evidence="7">
    <location>
        <begin position="174"/>
        <end position="194"/>
    </location>
</feature>
<gene>
    <name evidence="9" type="ORF">LN736_01930</name>
</gene>
<dbReference type="RefSeq" id="WP_229980664.1">
    <property type="nucleotide sequence ID" value="NZ_JAJJPB010000001.1"/>
</dbReference>
<accession>A0ABS8N1G1</accession>
<feature type="transmembrane region" description="Helical" evidence="7">
    <location>
        <begin position="355"/>
        <end position="375"/>
    </location>
</feature>
<evidence type="ECO:0000259" key="8">
    <source>
        <dbReference type="PROSITE" id="PS50850"/>
    </source>
</evidence>
<organism evidence="9 10">
    <name type="scientific">Clostridium aromativorans</name>
    <dbReference type="NCBI Taxonomy" id="2836848"/>
    <lineage>
        <taxon>Bacteria</taxon>
        <taxon>Bacillati</taxon>
        <taxon>Bacillota</taxon>
        <taxon>Clostridia</taxon>
        <taxon>Eubacteriales</taxon>
        <taxon>Clostridiaceae</taxon>
        <taxon>Clostridium</taxon>
    </lineage>
</organism>
<dbReference type="PRINTS" id="PR01988">
    <property type="entry name" value="EXPORTERBACE"/>
</dbReference>
<dbReference type="Proteomes" id="UP001165422">
    <property type="component" value="Unassembled WGS sequence"/>
</dbReference>
<dbReference type="InterPro" id="IPR022324">
    <property type="entry name" value="Bacilysin_exporter_BacE_put"/>
</dbReference>
<keyword evidence="5 7" id="KW-1133">Transmembrane helix</keyword>